<evidence type="ECO:0000259" key="4">
    <source>
        <dbReference type="PROSITE" id="PS51025"/>
    </source>
</evidence>
<accession>A0ABP1FZK6</accession>
<dbReference type="PANTHER" id="PTHR18806">
    <property type="entry name" value="RBM25 PROTEIN"/>
    <property type="match status" value="1"/>
</dbReference>
<feature type="region of interest" description="Disordered" evidence="2">
    <location>
        <begin position="334"/>
        <end position="505"/>
    </location>
</feature>
<name>A0ABP1FZK6_9CHLO</name>
<gene>
    <name evidence="5" type="primary">g8111</name>
    <name evidence="5" type="ORF">VP750_LOCUS6969</name>
</gene>
<feature type="compositionally biased region" description="Basic and acidic residues" evidence="2">
    <location>
        <begin position="340"/>
        <end position="351"/>
    </location>
</feature>
<dbReference type="InterPro" id="IPR000504">
    <property type="entry name" value="RRM_dom"/>
</dbReference>
<dbReference type="SMART" id="SM00360">
    <property type="entry name" value="RRM"/>
    <property type="match status" value="1"/>
</dbReference>
<dbReference type="PROSITE" id="PS50102">
    <property type="entry name" value="RRM"/>
    <property type="match status" value="1"/>
</dbReference>
<evidence type="ECO:0000313" key="6">
    <source>
        <dbReference type="Proteomes" id="UP001497392"/>
    </source>
</evidence>
<feature type="region of interest" description="Disordered" evidence="2">
    <location>
        <begin position="242"/>
        <end position="314"/>
    </location>
</feature>
<dbReference type="InterPro" id="IPR034268">
    <property type="entry name" value="RBM25_RRM"/>
</dbReference>
<dbReference type="Pfam" id="PF00076">
    <property type="entry name" value="RRM_1"/>
    <property type="match status" value="1"/>
</dbReference>
<feature type="compositionally biased region" description="Basic and acidic residues" evidence="2">
    <location>
        <begin position="256"/>
        <end position="314"/>
    </location>
</feature>
<dbReference type="InterPro" id="IPR012677">
    <property type="entry name" value="Nucleotide-bd_a/b_plait_sf"/>
</dbReference>
<dbReference type="InterPro" id="IPR035979">
    <property type="entry name" value="RBD_domain_sf"/>
</dbReference>
<dbReference type="Pfam" id="PF01480">
    <property type="entry name" value="PWI"/>
    <property type="match status" value="1"/>
</dbReference>
<evidence type="ECO:0000256" key="2">
    <source>
        <dbReference type="SAM" id="MobiDB-lite"/>
    </source>
</evidence>
<organism evidence="5 6">
    <name type="scientific">Coccomyxa viridis</name>
    <dbReference type="NCBI Taxonomy" id="1274662"/>
    <lineage>
        <taxon>Eukaryota</taxon>
        <taxon>Viridiplantae</taxon>
        <taxon>Chlorophyta</taxon>
        <taxon>core chlorophytes</taxon>
        <taxon>Trebouxiophyceae</taxon>
        <taxon>Trebouxiophyceae incertae sedis</taxon>
        <taxon>Coccomyxaceae</taxon>
        <taxon>Coccomyxa</taxon>
    </lineage>
</organism>
<feature type="compositionally biased region" description="Basic and acidic residues" evidence="2">
    <location>
        <begin position="188"/>
        <end position="200"/>
    </location>
</feature>
<dbReference type="SMART" id="SM00311">
    <property type="entry name" value="PWI"/>
    <property type="match status" value="1"/>
</dbReference>
<dbReference type="SUPFAM" id="SSF54928">
    <property type="entry name" value="RNA-binding domain, RBD"/>
    <property type="match status" value="1"/>
</dbReference>
<dbReference type="Proteomes" id="UP001497392">
    <property type="component" value="Unassembled WGS sequence"/>
</dbReference>
<feature type="region of interest" description="Disordered" evidence="2">
    <location>
        <begin position="526"/>
        <end position="546"/>
    </location>
</feature>
<feature type="compositionally biased region" description="Low complexity" evidence="2">
    <location>
        <begin position="422"/>
        <end position="432"/>
    </location>
</feature>
<keyword evidence="6" id="KW-1185">Reference proteome</keyword>
<keyword evidence="1" id="KW-0694">RNA-binding</keyword>
<evidence type="ECO:0000256" key="1">
    <source>
        <dbReference type="PROSITE-ProRule" id="PRU00176"/>
    </source>
</evidence>
<feature type="region of interest" description="Disordered" evidence="2">
    <location>
        <begin position="175"/>
        <end position="200"/>
    </location>
</feature>
<dbReference type="Gene3D" id="1.20.1390.10">
    <property type="entry name" value="PWI domain"/>
    <property type="match status" value="1"/>
</dbReference>
<dbReference type="Gene3D" id="3.30.70.330">
    <property type="match status" value="1"/>
</dbReference>
<evidence type="ECO:0000259" key="3">
    <source>
        <dbReference type="PROSITE" id="PS50102"/>
    </source>
</evidence>
<dbReference type="EMBL" id="CAXHTA020000012">
    <property type="protein sequence ID" value="CAL5225310.1"/>
    <property type="molecule type" value="Genomic_DNA"/>
</dbReference>
<dbReference type="PROSITE" id="PS51025">
    <property type="entry name" value="PWI"/>
    <property type="match status" value="1"/>
</dbReference>
<reference evidence="5 6" key="1">
    <citation type="submission" date="2024-06" db="EMBL/GenBank/DDBJ databases">
        <authorList>
            <person name="Kraege A."/>
            <person name="Thomma B."/>
        </authorList>
    </citation>
    <scope>NUCLEOTIDE SEQUENCE [LARGE SCALE GENOMIC DNA]</scope>
</reference>
<proteinExistence type="predicted"/>
<dbReference type="InterPro" id="IPR002483">
    <property type="entry name" value="PWI_dom"/>
</dbReference>
<feature type="compositionally biased region" description="Basic and acidic residues" evidence="2">
    <location>
        <begin position="359"/>
        <end position="397"/>
    </location>
</feature>
<dbReference type="CDD" id="cd12446">
    <property type="entry name" value="RRM_RBM25"/>
    <property type="match status" value="1"/>
</dbReference>
<dbReference type="PANTHER" id="PTHR18806:SF4">
    <property type="entry name" value="RNA-BINDING PROTEIN 25"/>
    <property type="match status" value="1"/>
</dbReference>
<evidence type="ECO:0000313" key="5">
    <source>
        <dbReference type="EMBL" id="CAL5225310.1"/>
    </source>
</evidence>
<feature type="domain" description="RRM" evidence="3">
    <location>
        <begin position="78"/>
        <end position="156"/>
    </location>
</feature>
<feature type="compositionally biased region" description="Low complexity" evidence="2">
    <location>
        <begin position="526"/>
        <end position="539"/>
    </location>
</feature>
<sequence>MNPYPYGMPPGVPFGGVTGMPPGYRPMPMQVLPPALVSSAPAPRPLAAPPTLPKPTGAPIIVSPAPRLGPTAGITKSCTLYVGKIAPTVDNKVIKALLDACGPVKSWKRVEDTETGKPKPFGFCEYEDAEGVLMALSNLNELALDGQELLLKPNSSTQAYIEDYKARKAREAAVAKEDKAEDGEDVKEEGTEAGDTKANRENEVLERIMAIVSDHSALSTAQHGAAYGAAAAADKFLNGLRSEGDHGRARKPAHGASERAHRAEGDVSRERERERELEARKRQELERAYSDTEKSWTRHERQMREAAEKEQEALRQAVKERLRHIRADAEAIDSDGEDEPWARKPIVDSRRSQARRRKREQEAAQDSADRDREHAESAAKRQKSHAEMSGERPKEGGMHVSAGQEAAPDDNHVDVNDPIYQAMVSAAKAAQALPPPPSLDAQTMEQERLRQLAQQPEALTPSAPSPAPAREGSLDASAQRSSAARKKPSLSVFGEEEEEDKPKRKLIKLQYTEEEQRAMEAAQKQKAAEEAAAAAAPAEGVKPPKDKDKAIKELIKSIPRERKDVFAYSLKWDAFDANADAILPKLSKWVLRKTVEVLGQEEPSMVEYVMSLVKQHSSPAQMVETLQAIMDNETDPFVLNLFRLIIMESEKAAKGLL</sequence>
<dbReference type="InterPro" id="IPR052768">
    <property type="entry name" value="RBM25"/>
</dbReference>
<comment type="caution">
    <text evidence="5">The sequence shown here is derived from an EMBL/GenBank/DDBJ whole genome shotgun (WGS) entry which is preliminary data.</text>
</comment>
<feature type="domain" description="PWI" evidence="4">
    <location>
        <begin position="563"/>
        <end position="657"/>
    </location>
</feature>
<protein>
    <submittedName>
        <fullName evidence="5">G8111 protein</fullName>
    </submittedName>
</protein>